<comment type="caution">
    <text evidence="2">The sequence shown here is derived from an EMBL/GenBank/DDBJ whole genome shotgun (WGS) entry which is preliminary data.</text>
</comment>
<dbReference type="Proteomes" id="UP000178315">
    <property type="component" value="Unassembled WGS sequence"/>
</dbReference>
<accession>A0A1G2A7E5</accession>
<feature type="coiled-coil region" evidence="1">
    <location>
        <begin position="78"/>
        <end position="105"/>
    </location>
</feature>
<organism evidence="2 3">
    <name type="scientific">Candidatus Jacksonbacteria bacterium RIFCSPLOWO2_02_FULL_44_20</name>
    <dbReference type="NCBI Taxonomy" id="1798460"/>
    <lineage>
        <taxon>Bacteria</taxon>
        <taxon>Candidatus Jacksoniibacteriota</taxon>
    </lineage>
</organism>
<keyword evidence="1" id="KW-0175">Coiled coil</keyword>
<evidence type="ECO:0000313" key="3">
    <source>
        <dbReference type="Proteomes" id="UP000178315"/>
    </source>
</evidence>
<dbReference type="EMBL" id="MHJU01000028">
    <property type="protein sequence ID" value="OGY72595.1"/>
    <property type="molecule type" value="Genomic_DNA"/>
</dbReference>
<proteinExistence type="predicted"/>
<evidence type="ECO:0000256" key="1">
    <source>
        <dbReference type="SAM" id="Coils"/>
    </source>
</evidence>
<evidence type="ECO:0000313" key="2">
    <source>
        <dbReference type="EMBL" id="OGY72595.1"/>
    </source>
</evidence>
<reference evidence="2 3" key="1">
    <citation type="journal article" date="2016" name="Nat. Commun.">
        <title>Thousands of microbial genomes shed light on interconnected biogeochemical processes in an aquifer system.</title>
        <authorList>
            <person name="Anantharaman K."/>
            <person name="Brown C.T."/>
            <person name="Hug L.A."/>
            <person name="Sharon I."/>
            <person name="Castelle C.J."/>
            <person name="Probst A.J."/>
            <person name="Thomas B.C."/>
            <person name="Singh A."/>
            <person name="Wilkins M.J."/>
            <person name="Karaoz U."/>
            <person name="Brodie E.L."/>
            <person name="Williams K.H."/>
            <person name="Hubbard S.S."/>
            <person name="Banfield J.F."/>
        </authorList>
    </citation>
    <scope>NUCLEOTIDE SEQUENCE [LARGE SCALE GENOMIC DNA]</scope>
</reference>
<gene>
    <name evidence="2" type="ORF">A3H61_01140</name>
</gene>
<protein>
    <submittedName>
        <fullName evidence="2">Uncharacterized protein</fullName>
    </submittedName>
</protein>
<name>A0A1G2A7E5_9BACT</name>
<dbReference type="AlphaFoldDB" id="A0A1G2A7E5"/>
<sequence length="124" mass="14188">MNTTNLFELPMSTLKKQVSDPFEKARALAEQFGARIGILMHLAELNPETEESVLASLPYLPLKDIRRVHDALEARIVLQSSQKAFARLDEQLQNIAQEYQEKEEQAVLDFCNDILAPELEEEYV</sequence>